<dbReference type="Proteomes" id="UP001154282">
    <property type="component" value="Unassembled WGS sequence"/>
</dbReference>
<keyword evidence="2" id="KW-1185">Reference proteome</keyword>
<gene>
    <name evidence="1" type="ORF">LITE_LOCUS6676</name>
</gene>
<evidence type="ECO:0000313" key="1">
    <source>
        <dbReference type="EMBL" id="CAI0390301.1"/>
    </source>
</evidence>
<accession>A0AAV0HY92</accession>
<protein>
    <submittedName>
        <fullName evidence="1">Uncharacterized protein</fullName>
    </submittedName>
</protein>
<reference evidence="1" key="1">
    <citation type="submission" date="2022-08" db="EMBL/GenBank/DDBJ databases">
        <authorList>
            <person name="Gutierrez-Valencia J."/>
        </authorList>
    </citation>
    <scope>NUCLEOTIDE SEQUENCE</scope>
</reference>
<comment type="caution">
    <text evidence="1">The sequence shown here is derived from an EMBL/GenBank/DDBJ whole genome shotgun (WGS) entry which is preliminary data.</text>
</comment>
<dbReference type="AlphaFoldDB" id="A0AAV0HY92"/>
<sequence>MNVKVDRQGLEEIIIIKFSLMSNVCLDSSLNSCFIFVVSKC</sequence>
<evidence type="ECO:0000313" key="2">
    <source>
        <dbReference type="Proteomes" id="UP001154282"/>
    </source>
</evidence>
<name>A0AAV0HY92_9ROSI</name>
<proteinExistence type="predicted"/>
<organism evidence="1 2">
    <name type="scientific">Linum tenue</name>
    <dbReference type="NCBI Taxonomy" id="586396"/>
    <lineage>
        <taxon>Eukaryota</taxon>
        <taxon>Viridiplantae</taxon>
        <taxon>Streptophyta</taxon>
        <taxon>Embryophyta</taxon>
        <taxon>Tracheophyta</taxon>
        <taxon>Spermatophyta</taxon>
        <taxon>Magnoliopsida</taxon>
        <taxon>eudicotyledons</taxon>
        <taxon>Gunneridae</taxon>
        <taxon>Pentapetalae</taxon>
        <taxon>rosids</taxon>
        <taxon>fabids</taxon>
        <taxon>Malpighiales</taxon>
        <taxon>Linaceae</taxon>
        <taxon>Linum</taxon>
    </lineage>
</organism>
<dbReference type="EMBL" id="CAMGYJ010000003">
    <property type="protein sequence ID" value="CAI0390301.1"/>
    <property type="molecule type" value="Genomic_DNA"/>
</dbReference>